<dbReference type="AlphaFoldDB" id="A0A2P5AI72"/>
<evidence type="ECO:0000313" key="2">
    <source>
        <dbReference type="Proteomes" id="UP000237105"/>
    </source>
</evidence>
<organism evidence="1 2">
    <name type="scientific">Parasponia andersonii</name>
    <name type="common">Sponia andersonii</name>
    <dbReference type="NCBI Taxonomy" id="3476"/>
    <lineage>
        <taxon>Eukaryota</taxon>
        <taxon>Viridiplantae</taxon>
        <taxon>Streptophyta</taxon>
        <taxon>Embryophyta</taxon>
        <taxon>Tracheophyta</taxon>
        <taxon>Spermatophyta</taxon>
        <taxon>Magnoliopsida</taxon>
        <taxon>eudicotyledons</taxon>
        <taxon>Gunneridae</taxon>
        <taxon>Pentapetalae</taxon>
        <taxon>rosids</taxon>
        <taxon>fabids</taxon>
        <taxon>Rosales</taxon>
        <taxon>Cannabaceae</taxon>
        <taxon>Parasponia</taxon>
    </lineage>
</organism>
<reference evidence="2" key="1">
    <citation type="submission" date="2016-06" db="EMBL/GenBank/DDBJ databases">
        <title>Parallel loss of symbiosis genes in relatives of nitrogen-fixing non-legume Parasponia.</title>
        <authorList>
            <person name="Van Velzen R."/>
            <person name="Holmer R."/>
            <person name="Bu F."/>
            <person name="Rutten L."/>
            <person name="Van Zeijl A."/>
            <person name="Liu W."/>
            <person name="Santuari L."/>
            <person name="Cao Q."/>
            <person name="Sharma T."/>
            <person name="Shen D."/>
            <person name="Roswanjaya Y."/>
            <person name="Wardhani T."/>
            <person name="Kalhor M.S."/>
            <person name="Jansen J."/>
            <person name="Van den Hoogen J."/>
            <person name="Gungor B."/>
            <person name="Hartog M."/>
            <person name="Hontelez J."/>
            <person name="Verver J."/>
            <person name="Yang W.-C."/>
            <person name="Schijlen E."/>
            <person name="Repin R."/>
            <person name="Schilthuizen M."/>
            <person name="Schranz E."/>
            <person name="Heidstra R."/>
            <person name="Miyata K."/>
            <person name="Fedorova E."/>
            <person name="Kohlen W."/>
            <person name="Bisseling T."/>
            <person name="Smit S."/>
            <person name="Geurts R."/>
        </authorList>
    </citation>
    <scope>NUCLEOTIDE SEQUENCE [LARGE SCALE GENOMIC DNA]</scope>
    <source>
        <strain evidence="2">cv. WU1-14</strain>
    </source>
</reference>
<accession>A0A2P5AI72</accession>
<gene>
    <name evidence="1" type="ORF">PanWU01x14_330050</name>
</gene>
<name>A0A2P5AI72_PARAD</name>
<proteinExistence type="predicted"/>
<dbReference type="OrthoDB" id="10482050at2759"/>
<keyword evidence="2" id="KW-1185">Reference proteome</keyword>
<dbReference type="Proteomes" id="UP000237105">
    <property type="component" value="Unassembled WGS sequence"/>
</dbReference>
<sequence length="57" mass="6528">MNKCLNRAFFIEKYLHCSIINSHNHVCPMNCGSPHEFVKRTIGSLSRSRHLRSGSVL</sequence>
<comment type="caution">
    <text evidence="1">The sequence shown here is derived from an EMBL/GenBank/DDBJ whole genome shotgun (WGS) entry which is preliminary data.</text>
</comment>
<protein>
    <submittedName>
        <fullName evidence="1">Uncharacterized protein</fullName>
    </submittedName>
</protein>
<evidence type="ECO:0000313" key="1">
    <source>
        <dbReference type="EMBL" id="PON36245.1"/>
    </source>
</evidence>
<dbReference type="EMBL" id="JXTB01000577">
    <property type="protein sequence ID" value="PON36245.1"/>
    <property type="molecule type" value="Genomic_DNA"/>
</dbReference>